<protein>
    <submittedName>
        <fullName evidence="1">Uncharacterized protein</fullName>
    </submittedName>
</protein>
<accession>M8CLE3</accession>
<dbReference type="AlphaFoldDB" id="M8CLE3"/>
<organism evidence="1">
    <name type="scientific">Aegilops tauschii</name>
    <name type="common">Tausch's goatgrass</name>
    <name type="synonym">Aegilops squarrosa</name>
    <dbReference type="NCBI Taxonomy" id="37682"/>
    <lineage>
        <taxon>Eukaryota</taxon>
        <taxon>Viridiplantae</taxon>
        <taxon>Streptophyta</taxon>
        <taxon>Embryophyta</taxon>
        <taxon>Tracheophyta</taxon>
        <taxon>Spermatophyta</taxon>
        <taxon>Magnoliopsida</taxon>
        <taxon>Liliopsida</taxon>
        <taxon>Poales</taxon>
        <taxon>Poaceae</taxon>
        <taxon>BOP clade</taxon>
        <taxon>Pooideae</taxon>
        <taxon>Triticodae</taxon>
        <taxon>Triticeae</taxon>
        <taxon>Triticinae</taxon>
        <taxon>Aegilops</taxon>
    </lineage>
</organism>
<reference evidence="1" key="1">
    <citation type="submission" date="2015-06" db="UniProtKB">
        <authorList>
            <consortium name="EnsemblPlants"/>
        </authorList>
    </citation>
    <scope>IDENTIFICATION</scope>
</reference>
<sequence>MRQCALLRSTAMDGAAHAVTALRKRGDRVAHKHACKIWPARGANCRARKATHGGHLGAVCGAHARLPPVISLARPGSPPAATAVARGGDDAVPIHVHVFVGTELPPAQEAGPREAARKAAAGRRRADHLLEDDMTRLRVVLDEDLQPDDDVGGGVSPYSPQPAAVGVSPEAPLDVNDVISTLIISAAVAIATLLPEVEDAFLDPGKHGGRGAEEEVTTSVQGPV</sequence>
<name>M8CLE3_AEGTA</name>
<evidence type="ECO:0000313" key="1">
    <source>
        <dbReference type="EnsemblPlants" id="EMT24231"/>
    </source>
</evidence>
<dbReference type="EnsemblPlants" id="EMT24231">
    <property type="protein sequence ID" value="EMT24231"/>
    <property type="gene ID" value="F775_42714"/>
</dbReference>
<proteinExistence type="predicted"/>